<dbReference type="AlphaFoldDB" id="A0A813C111"/>
<evidence type="ECO:0008006" key="4">
    <source>
        <dbReference type="Google" id="ProtNLM"/>
    </source>
</evidence>
<gene>
    <name evidence="2" type="ORF">SNEC2469_LOCUS32812</name>
</gene>
<organism evidence="2 3">
    <name type="scientific">Symbiodinium necroappetens</name>
    <dbReference type="NCBI Taxonomy" id="1628268"/>
    <lineage>
        <taxon>Eukaryota</taxon>
        <taxon>Sar</taxon>
        <taxon>Alveolata</taxon>
        <taxon>Dinophyceae</taxon>
        <taxon>Suessiales</taxon>
        <taxon>Symbiodiniaceae</taxon>
        <taxon>Symbiodinium</taxon>
    </lineage>
</organism>
<keyword evidence="3" id="KW-1185">Reference proteome</keyword>
<name>A0A813C111_9DINO</name>
<dbReference type="InterPro" id="IPR010736">
    <property type="entry name" value="SHIPPO-rpt"/>
</dbReference>
<protein>
    <recommendedName>
        <fullName evidence="4">Outer dense fiber protein 3</fullName>
    </recommendedName>
</protein>
<dbReference type="OrthoDB" id="407895at2759"/>
<reference evidence="2" key="1">
    <citation type="submission" date="2021-02" db="EMBL/GenBank/DDBJ databases">
        <authorList>
            <person name="Dougan E. K."/>
            <person name="Rhodes N."/>
            <person name="Thang M."/>
            <person name="Chan C."/>
        </authorList>
    </citation>
    <scope>NUCLEOTIDE SEQUENCE</scope>
</reference>
<evidence type="ECO:0000313" key="3">
    <source>
        <dbReference type="Proteomes" id="UP000601435"/>
    </source>
</evidence>
<dbReference type="Proteomes" id="UP000601435">
    <property type="component" value="Unassembled WGS sequence"/>
</dbReference>
<sequence length="111" mass="11826">MSLYQTRSCDSLIKLSGVRSQPKWSFRGKPNSDVRAETPGPGQYTSTDSVKHSTTKHGFGTSPRDIVRPATSPGPGEYTPAQTLSGSGHKYGFGTSQRQSLKNISVAAGNP</sequence>
<dbReference type="Pfam" id="PF07004">
    <property type="entry name" value="SHIPPO-rpt"/>
    <property type="match status" value="2"/>
</dbReference>
<comment type="caution">
    <text evidence="2">The sequence shown here is derived from an EMBL/GenBank/DDBJ whole genome shotgun (WGS) entry which is preliminary data.</text>
</comment>
<dbReference type="EMBL" id="CAJNJA010084252">
    <property type="protein sequence ID" value="CAE7936747.1"/>
    <property type="molecule type" value="Genomic_DNA"/>
</dbReference>
<feature type="region of interest" description="Disordered" evidence="1">
    <location>
        <begin position="20"/>
        <end position="97"/>
    </location>
</feature>
<evidence type="ECO:0000313" key="2">
    <source>
        <dbReference type="EMBL" id="CAE7936747.1"/>
    </source>
</evidence>
<proteinExistence type="predicted"/>
<accession>A0A813C111</accession>
<feature type="non-terminal residue" evidence="2">
    <location>
        <position position="1"/>
    </location>
</feature>
<evidence type="ECO:0000256" key="1">
    <source>
        <dbReference type="SAM" id="MobiDB-lite"/>
    </source>
</evidence>